<organism evidence="5 6">
    <name type="scientific">Pedobacter lusitanus</name>
    <dbReference type="NCBI Taxonomy" id="1503925"/>
    <lineage>
        <taxon>Bacteria</taxon>
        <taxon>Pseudomonadati</taxon>
        <taxon>Bacteroidota</taxon>
        <taxon>Sphingobacteriia</taxon>
        <taxon>Sphingobacteriales</taxon>
        <taxon>Sphingobacteriaceae</taxon>
        <taxon>Pedobacter</taxon>
    </lineage>
</organism>
<accession>A0A0D0GD63</accession>
<evidence type="ECO:0000313" key="5">
    <source>
        <dbReference type="EMBL" id="KIO75262.1"/>
    </source>
</evidence>
<dbReference type="InterPro" id="IPR036291">
    <property type="entry name" value="NAD(P)-bd_dom_sf"/>
</dbReference>
<gene>
    <name evidence="5" type="ORF">TH53_21650</name>
</gene>
<dbReference type="RefSeq" id="WP_041885515.1">
    <property type="nucleotide sequence ID" value="NZ_CP157278.1"/>
</dbReference>
<evidence type="ECO:0000256" key="2">
    <source>
        <dbReference type="ARBA" id="ARBA00022857"/>
    </source>
</evidence>
<dbReference type="PRINTS" id="PR00081">
    <property type="entry name" value="GDHRDH"/>
</dbReference>
<proteinExistence type="inferred from homology"/>
<dbReference type="Proteomes" id="UP000032049">
    <property type="component" value="Unassembled WGS sequence"/>
</dbReference>
<comment type="caution">
    <text evidence="5">The sequence shown here is derived from an EMBL/GenBank/DDBJ whole genome shotgun (WGS) entry which is preliminary data.</text>
</comment>
<dbReference type="EMBL" id="JXRA01000109">
    <property type="protein sequence ID" value="KIO75262.1"/>
    <property type="molecule type" value="Genomic_DNA"/>
</dbReference>
<dbReference type="AlphaFoldDB" id="A0A0D0GD63"/>
<dbReference type="Gene3D" id="3.40.50.720">
    <property type="entry name" value="NAD(P)-binding Rossmann-like Domain"/>
    <property type="match status" value="1"/>
</dbReference>
<reference evidence="5 6" key="1">
    <citation type="submission" date="2015-01" db="EMBL/GenBank/DDBJ databases">
        <title>Draft genome sequence of Pedobacter sp. NL19 isolated from sludge of an effluent treatment pond in an abandoned uranium mine.</title>
        <authorList>
            <person name="Santos T."/>
            <person name="Caetano T."/>
            <person name="Covas C."/>
            <person name="Cruz A."/>
            <person name="Mendo S."/>
        </authorList>
    </citation>
    <scope>NUCLEOTIDE SEQUENCE [LARGE SCALE GENOMIC DNA]</scope>
    <source>
        <strain evidence="5 6">NL19</strain>
    </source>
</reference>
<protein>
    <submittedName>
        <fullName evidence="5">Oxidoreductase</fullName>
    </submittedName>
</protein>
<sequence length="252" mass="26905">MNNQLNLPLAGKVALVTGASSGIGQGTARALAQSGAIIVIAARRIEKLAVFEKELVAQGSTVLSIELDVTLPANCEEAINSVIEKFGRLDILVNSAGLMLLGPVQDGNLKEWAEQINTNLLGLMYMTRFALPHLIETRGAVVQISSTASRAANLNGGIYSGTKWGVNGFSEGLRKEVSSKGVKVIVIEPGVAQTELRQHITDEAAKKSIDTAAAKMRQLQPADIAETIVFAVTRPDHVLISELLIRPLDQDF</sequence>
<dbReference type="SUPFAM" id="SSF51735">
    <property type="entry name" value="NAD(P)-binding Rossmann-fold domains"/>
    <property type="match status" value="1"/>
</dbReference>
<name>A0A0D0GD63_9SPHI</name>
<dbReference type="PANTHER" id="PTHR43391">
    <property type="entry name" value="RETINOL DEHYDROGENASE-RELATED"/>
    <property type="match status" value="1"/>
</dbReference>
<evidence type="ECO:0000256" key="3">
    <source>
        <dbReference type="ARBA" id="ARBA00023002"/>
    </source>
</evidence>
<dbReference type="FunFam" id="3.40.50.720:FF:000047">
    <property type="entry name" value="NADP-dependent L-serine/L-allo-threonine dehydrogenase"/>
    <property type="match status" value="1"/>
</dbReference>
<dbReference type="InterPro" id="IPR020904">
    <property type="entry name" value="Sc_DH/Rdtase_CS"/>
</dbReference>
<dbReference type="InterPro" id="IPR002347">
    <property type="entry name" value="SDR_fam"/>
</dbReference>
<dbReference type="PROSITE" id="PS00061">
    <property type="entry name" value="ADH_SHORT"/>
    <property type="match status" value="1"/>
</dbReference>
<evidence type="ECO:0000256" key="1">
    <source>
        <dbReference type="ARBA" id="ARBA00006484"/>
    </source>
</evidence>
<comment type="similarity">
    <text evidence="1 4">Belongs to the short-chain dehydrogenases/reductases (SDR) family.</text>
</comment>
<keyword evidence="6" id="KW-1185">Reference proteome</keyword>
<dbReference type="PRINTS" id="PR00080">
    <property type="entry name" value="SDRFAMILY"/>
</dbReference>
<dbReference type="GO" id="GO:0016616">
    <property type="term" value="F:oxidoreductase activity, acting on the CH-OH group of donors, NAD or NADP as acceptor"/>
    <property type="evidence" value="ECO:0007669"/>
    <property type="project" value="UniProtKB-ARBA"/>
</dbReference>
<keyword evidence="3" id="KW-0560">Oxidoreductase</keyword>
<dbReference type="Pfam" id="PF00106">
    <property type="entry name" value="adh_short"/>
    <property type="match status" value="1"/>
</dbReference>
<dbReference type="PANTHER" id="PTHR43391:SF14">
    <property type="entry name" value="DEHYDROGENASE_REDUCTASE SDR FAMILY PROTEIN 7-LIKE"/>
    <property type="match status" value="1"/>
</dbReference>
<evidence type="ECO:0000313" key="6">
    <source>
        <dbReference type="Proteomes" id="UP000032049"/>
    </source>
</evidence>
<dbReference type="OrthoDB" id="9775296at2"/>
<dbReference type="STRING" id="1503925.TH53_21650"/>
<evidence type="ECO:0000256" key="4">
    <source>
        <dbReference type="RuleBase" id="RU000363"/>
    </source>
</evidence>
<keyword evidence="2" id="KW-0521">NADP</keyword>